<evidence type="ECO:0000259" key="1">
    <source>
        <dbReference type="SMART" id="SM00530"/>
    </source>
</evidence>
<evidence type="ECO:0000313" key="3">
    <source>
        <dbReference type="Proteomes" id="UP000319212"/>
    </source>
</evidence>
<proteinExistence type="predicted"/>
<organism evidence="2 3">
    <name type="scientific">Variovorax guangxiensis</name>
    <dbReference type="NCBI Taxonomy" id="1775474"/>
    <lineage>
        <taxon>Bacteria</taxon>
        <taxon>Pseudomonadati</taxon>
        <taxon>Pseudomonadota</taxon>
        <taxon>Betaproteobacteria</taxon>
        <taxon>Burkholderiales</taxon>
        <taxon>Comamonadaceae</taxon>
        <taxon>Variovorax</taxon>
    </lineage>
</organism>
<dbReference type="RefSeq" id="WP_140838412.1">
    <property type="nucleotide sequence ID" value="NZ_RCZI01000001.1"/>
</dbReference>
<dbReference type="InterPro" id="IPR010982">
    <property type="entry name" value="Lambda_DNA-bd_dom_sf"/>
</dbReference>
<accession>A0A502E393</accession>
<dbReference type="Gene3D" id="1.10.260.40">
    <property type="entry name" value="lambda repressor-like DNA-binding domains"/>
    <property type="match status" value="1"/>
</dbReference>
<dbReference type="InterPro" id="IPR001387">
    <property type="entry name" value="Cro/C1-type_HTH"/>
</dbReference>
<dbReference type="Pfam" id="PF13560">
    <property type="entry name" value="HTH_31"/>
    <property type="match status" value="1"/>
</dbReference>
<comment type="caution">
    <text evidence="2">The sequence shown here is derived from an EMBL/GenBank/DDBJ whole genome shotgun (WGS) entry which is preliminary data.</text>
</comment>
<dbReference type="EMBL" id="RCZI01000001">
    <property type="protein sequence ID" value="TPG31016.1"/>
    <property type="molecule type" value="Genomic_DNA"/>
</dbReference>
<reference evidence="2 3" key="1">
    <citation type="journal article" date="2019" name="Environ. Microbiol.">
        <title>Species interactions and distinct microbial communities in high Arctic permafrost affected cryosols are associated with the CH4 and CO2 gas fluxes.</title>
        <authorList>
            <person name="Altshuler I."/>
            <person name="Hamel J."/>
            <person name="Turney S."/>
            <person name="Magnuson E."/>
            <person name="Levesque R."/>
            <person name="Greer C."/>
            <person name="Whyte L.G."/>
        </authorList>
    </citation>
    <scope>NUCLEOTIDE SEQUENCE [LARGE SCALE GENOMIC DNA]</scope>
    <source>
        <strain evidence="2 3">S06.C</strain>
    </source>
</reference>
<dbReference type="OrthoDB" id="8852441at2"/>
<sequence>MSKSSLSLSVLPEPAQAALVRLGARLRAHRVQRGWTVADMAERMLCAPTTWRAVESGKAGASVGLWVHALWLFGELDALDAVAPAPAALAANKRVRRARRQPGVVGEDERDF</sequence>
<evidence type="ECO:0000313" key="2">
    <source>
        <dbReference type="EMBL" id="TPG31016.1"/>
    </source>
</evidence>
<dbReference type="CDD" id="cd00093">
    <property type="entry name" value="HTH_XRE"/>
    <property type="match status" value="1"/>
</dbReference>
<gene>
    <name evidence="2" type="ORF">EAH82_02920</name>
</gene>
<dbReference type="AlphaFoldDB" id="A0A502E393"/>
<feature type="domain" description="HTH cro/C1-type" evidence="1">
    <location>
        <begin position="25"/>
        <end position="79"/>
    </location>
</feature>
<name>A0A502E393_9BURK</name>
<dbReference type="SMART" id="SM00530">
    <property type="entry name" value="HTH_XRE"/>
    <property type="match status" value="1"/>
</dbReference>
<dbReference type="GO" id="GO:0003677">
    <property type="term" value="F:DNA binding"/>
    <property type="evidence" value="ECO:0007669"/>
    <property type="project" value="InterPro"/>
</dbReference>
<dbReference type="SUPFAM" id="SSF47413">
    <property type="entry name" value="lambda repressor-like DNA-binding domains"/>
    <property type="match status" value="1"/>
</dbReference>
<dbReference type="Proteomes" id="UP000319212">
    <property type="component" value="Unassembled WGS sequence"/>
</dbReference>
<protein>
    <submittedName>
        <fullName evidence="2">XRE family transcriptional regulator</fullName>
    </submittedName>
</protein>